<evidence type="ECO:0000313" key="4">
    <source>
        <dbReference type="RefSeq" id="XP_022245531.1"/>
    </source>
</evidence>
<dbReference type="RefSeq" id="XP_022245531.1">
    <property type="nucleotide sequence ID" value="XM_022389823.1"/>
</dbReference>
<dbReference type="RefSeq" id="XP_022245532.1">
    <property type="nucleotide sequence ID" value="XM_022389824.1"/>
</dbReference>
<keyword evidence="2" id="KW-0812">Transmembrane</keyword>
<feature type="region of interest" description="Disordered" evidence="1">
    <location>
        <begin position="1"/>
        <end position="112"/>
    </location>
</feature>
<keyword evidence="2" id="KW-1133">Transmembrane helix</keyword>
<evidence type="ECO:0000256" key="1">
    <source>
        <dbReference type="SAM" id="MobiDB-lite"/>
    </source>
</evidence>
<keyword evidence="2" id="KW-0472">Membrane</keyword>
<accession>A0ABM1SPH5</accession>
<keyword evidence="3" id="KW-1185">Reference proteome</keyword>
<name>A0ABM1SPH5_LIMPO</name>
<organism evidence="3 4">
    <name type="scientific">Limulus polyphemus</name>
    <name type="common">Atlantic horseshoe crab</name>
    <dbReference type="NCBI Taxonomy" id="6850"/>
    <lineage>
        <taxon>Eukaryota</taxon>
        <taxon>Metazoa</taxon>
        <taxon>Ecdysozoa</taxon>
        <taxon>Arthropoda</taxon>
        <taxon>Chelicerata</taxon>
        <taxon>Merostomata</taxon>
        <taxon>Xiphosura</taxon>
        <taxon>Limulidae</taxon>
        <taxon>Limulus</taxon>
    </lineage>
</organism>
<gene>
    <name evidence="4 5" type="primary">LOC111086558</name>
</gene>
<evidence type="ECO:0000313" key="3">
    <source>
        <dbReference type="Proteomes" id="UP000694941"/>
    </source>
</evidence>
<protein>
    <submittedName>
        <fullName evidence="4 5">Uncharacterized protein LOC111086558</fullName>
    </submittedName>
</protein>
<feature type="compositionally biased region" description="Basic and acidic residues" evidence="1">
    <location>
        <begin position="58"/>
        <end position="80"/>
    </location>
</feature>
<dbReference type="GeneID" id="111086558"/>
<dbReference type="Proteomes" id="UP000694941">
    <property type="component" value="Unplaced"/>
</dbReference>
<evidence type="ECO:0000313" key="5">
    <source>
        <dbReference type="RefSeq" id="XP_022245532.1"/>
    </source>
</evidence>
<feature type="compositionally biased region" description="Low complexity" evidence="1">
    <location>
        <begin position="1"/>
        <end position="19"/>
    </location>
</feature>
<feature type="transmembrane region" description="Helical" evidence="2">
    <location>
        <begin position="171"/>
        <end position="190"/>
    </location>
</feature>
<evidence type="ECO:0000256" key="2">
    <source>
        <dbReference type="SAM" id="Phobius"/>
    </source>
</evidence>
<proteinExistence type="predicted"/>
<sequence>MSSSSSIGSVNSSVTTSSVPLGSAKSPSILDEQEDNISEENGSQIEDKESAKNTVTDHLSEKSMDKKEIQGTQEVKEETSLRSNNVSGAELENPDLSKNDSPDGPTNYSHEQAMGFNKSLNKDSEIIDDEILEEHLAVKNRKVKECRSFIHGLCKEIINLDSATLRQRFRLGLSVILVIAGLFSLLITLLPSQATASYSDTYTEEMIKPVFSSFGALES</sequence>
<reference evidence="4 5" key="1">
    <citation type="submission" date="2025-05" db="UniProtKB">
        <authorList>
            <consortium name="RefSeq"/>
        </authorList>
    </citation>
    <scope>IDENTIFICATION</scope>
    <source>
        <tissue evidence="4 5">Muscle</tissue>
    </source>
</reference>